<organism evidence="3 4">
    <name type="scientific">Penstemon davidsonii</name>
    <dbReference type="NCBI Taxonomy" id="160366"/>
    <lineage>
        <taxon>Eukaryota</taxon>
        <taxon>Viridiplantae</taxon>
        <taxon>Streptophyta</taxon>
        <taxon>Embryophyta</taxon>
        <taxon>Tracheophyta</taxon>
        <taxon>Spermatophyta</taxon>
        <taxon>Magnoliopsida</taxon>
        <taxon>eudicotyledons</taxon>
        <taxon>Gunneridae</taxon>
        <taxon>Pentapetalae</taxon>
        <taxon>asterids</taxon>
        <taxon>lamiids</taxon>
        <taxon>Lamiales</taxon>
        <taxon>Plantaginaceae</taxon>
        <taxon>Cheloneae</taxon>
        <taxon>Penstemon</taxon>
    </lineage>
</organism>
<reference evidence="3 4" key="1">
    <citation type="journal article" date="2023" name="bioRxiv">
        <title>Genome report: Whole genome sequence and annotation of Penstemon davidsonii.</title>
        <authorList>
            <person name="Ostevik K.L."/>
            <person name="Alabady M."/>
            <person name="Zhang M."/>
            <person name="Rausher M.D."/>
        </authorList>
    </citation>
    <scope>NUCLEOTIDE SEQUENCE [LARGE SCALE GENOMIC DNA]</scope>
    <source>
        <strain evidence="3">DNT005</strain>
        <tissue evidence="3">Whole leaf</tissue>
    </source>
</reference>
<proteinExistence type="inferred from homology"/>
<name>A0ABR0CLT8_9LAMI</name>
<dbReference type="Pfam" id="PF02798">
    <property type="entry name" value="GST_N"/>
    <property type="match status" value="1"/>
</dbReference>
<comment type="function">
    <text evidence="1">Is involved in the conjugation of reduced glutathione to a wide number of exogenous and endogenous hydrophobic electrophiles.</text>
</comment>
<dbReference type="InterPro" id="IPR045073">
    <property type="entry name" value="Omega/Tau-like"/>
</dbReference>
<dbReference type="Gene3D" id="3.40.30.10">
    <property type="entry name" value="Glutaredoxin"/>
    <property type="match status" value="1"/>
</dbReference>
<sequence length="134" mass="14912">MADEVILLGANLSMFAMRVRIALAEKGIEYEHKEEDLANKSQLLLEMNPIHKKVPVLIHNKKLICDCHQWIAQPWQVATNRAPNQRVATGKGIYRADGYSTDSYQADGYLMSLPSLRRTLRGGGAELQAAMSCG</sequence>
<feature type="domain" description="GST N-terminal" evidence="2">
    <location>
        <begin position="3"/>
        <end position="95"/>
    </location>
</feature>
<dbReference type="InterPro" id="IPR036249">
    <property type="entry name" value="Thioredoxin-like_sf"/>
</dbReference>
<comment type="similarity">
    <text evidence="1">Belongs to the GST superfamily.</text>
</comment>
<dbReference type="PROSITE" id="PS50404">
    <property type="entry name" value="GST_NTER"/>
    <property type="match status" value="1"/>
</dbReference>
<protein>
    <recommendedName>
        <fullName evidence="1">Glutathione S-transferase</fullName>
        <ecNumber evidence="1">2.5.1.18</ecNumber>
    </recommendedName>
</protein>
<dbReference type="EMBL" id="JAYDYQ010002688">
    <property type="protein sequence ID" value="KAK4477764.1"/>
    <property type="molecule type" value="Genomic_DNA"/>
</dbReference>
<keyword evidence="1" id="KW-0963">Cytoplasm</keyword>
<evidence type="ECO:0000313" key="4">
    <source>
        <dbReference type="Proteomes" id="UP001291926"/>
    </source>
</evidence>
<dbReference type="PANTHER" id="PTHR11260:SF773">
    <property type="entry name" value="GLUTATHIONE S-TRANSFERASE U26"/>
    <property type="match status" value="1"/>
</dbReference>
<comment type="catalytic activity">
    <reaction evidence="1">
        <text>RX + glutathione = an S-substituted glutathione + a halide anion + H(+)</text>
        <dbReference type="Rhea" id="RHEA:16437"/>
        <dbReference type="ChEBI" id="CHEBI:15378"/>
        <dbReference type="ChEBI" id="CHEBI:16042"/>
        <dbReference type="ChEBI" id="CHEBI:17792"/>
        <dbReference type="ChEBI" id="CHEBI:57925"/>
        <dbReference type="ChEBI" id="CHEBI:90779"/>
        <dbReference type="EC" id="2.5.1.18"/>
    </reaction>
</comment>
<evidence type="ECO:0000313" key="3">
    <source>
        <dbReference type="EMBL" id="KAK4477764.1"/>
    </source>
</evidence>
<dbReference type="EC" id="2.5.1.18" evidence="1"/>
<dbReference type="SUPFAM" id="SSF52833">
    <property type="entry name" value="Thioredoxin-like"/>
    <property type="match status" value="1"/>
</dbReference>
<accession>A0ABR0CLT8</accession>
<dbReference type="Proteomes" id="UP001291926">
    <property type="component" value="Unassembled WGS sequence"/>
</dbReference>
<keyword evidence="4" id="KW-1185">Reference proteome</keyword>
<dbReference type="InterPro" id="IPR004045">
    <property type="entry name" value="Glutathione_S-Trfase_N"/>
</dbReference>
<dbReference type="PANTHER" id="PTHR11260">
    <property type="entry name" value="GLUTATHIONE S-TRANSFERASE, GST, SUPERFAMILY, GST DOMAIN CONTAINING"/>
    <property type="match status" value="1"/>
</dbReference>
<comment type="caution">
    <text evidence="3">The sequence shown here is derived from an EMBL/GenBank/DDBJ whole genome shotgun (WGS) entry which is preliminary data.</text>
</comment>
<dbReference type="CDD" id="cd03058">
    <property type="entry name" value="GST_N_Tau"/>
    <property type="match status" value="1"/>
</dbReference>
<evidence type="ECO:0000256" key="1">
    <source>
        <dbReference type="RuleBase" id="RU369102"/>
    </source>
</evidence>
<comment type="subcellular location">
    <subcellularLocation>
        <location evidence="1">Cytoplasm</location>
        <location evidence="1">Cytosol</location>
    </subcellularLocation>
</comment>
<evidence type="ECO:0000259" key="2">
    <source>
        <dbReference type="PROSITE" id="PS50404"/>
    </source>
</evidence>
<gene>
    <name evidence="3" type="ORF">RD792_017026</name>
</gene>
<keyword evidence="1" id="KW-0808">Transferase</keyword>